<dbReference type="GO" id="GO:0016861">
    <property type="term" value="F:intramolecular oxidoreductase activity, interconverting aldoses and ketoses"/>
    <property type="evidence" value="ECO:0007669"/>
    <property type="project" value="UniProtKB-ARBA"/>
</dbReference>
<organism evidence="3 4">
    <name type="scientific">Heyndrickxia coagulans</name>
    <name type="common">Weizmannia coagulans</name>
    <dbReference type="NCBI Taxonomy" id="1398"/>
    <lineage>
        <taxon>Bacteria</taxon>
        <taxon>Bacillati</taxon>
        <taxon>Bacillota</taxon>
        <taxon>Bacilli</taxon>
        <taxon>Bacillales</taxon>
        <taxon>Bacillaceae</taxon>
        <taxon>Heyndrickxia</taxon>
    </lineage>
</organism>
<evidence type="ECO:0000313" key="4">
    <source>
        <dbReference type="Proteomes" id="UP000070376"/>
    </source>
</evidence>
<dbReference type="AlphaFoldDB" id="A0A133KGS0"/>
<dbReference type="EMBL" id="LRPN01000137">
    <property type="protein sequence ID" value="KWZ78726.1"/>
    <property type="molecule type" value="Genomic_DNA"/>
</dbReference>
<dbReference type="InterPro" id="IPR036569">
    <property type="entry name" value="RpiB_LacA_LacB_sf"/>
</dbReference>
<gene>
    <name evidence="3" type="ORF">HMPREF3213_02912</name>
</gene>
<name>A0A133KGS0_HEYCO</name>
<dbReference type="InterPro" id="IPR003500">
    <property type="entry name" value="RpiB_LacA_LacB"/>
</dbReference>
<dbReference type="NCBIfam" id="TIGR00689">
    <property type="entry name" value="rpiB_lacA_lacB"/>
    <property type="match status" value="1"/>
</dbReference>
<dbReference type="InterPro" id="IPR004785">
    <property type="entry name" value="RpiB"/>
</dbReference>
<evidence type="ECO:0000256" key="2">
    <source>
        <dbReference type="ARBA" id="ARBA00023235"/>
    </source>
</evidence>
<dbReference type="GO" id="GO:0005975">
    <property type="term" value="P:carbohydrate metabolic process"/>
    <property type="evidence" value="ECO:0007669"/>
    <property type="project" value="InterPro"/>
</dbReference>
<dbReference type="NCBIfam" id="NF004051">
    <property type="entry name" value="PRK05571.1"/>
    <property type="match status" value="1"/>
</dbReference>
<proteinExistence type="inferred from homology"/>
<dbReference type="PANTHER" id="PTHR43732">
    <property type="entry name" value="RIBOSE 5-PHOSPHATE ISOMERASE-RELATED"/>
    <property type="match status" value="1"/>
</dbReference>
<accession>A0A133KGS0</accession>
<keyword evidence="2 3" id="KW-0413">Isomerase</keyword>
<dbReference type="NCBIfam" id="TIGR01120">
    <property type="entry name" value="rpiB"/>
    <property type="match status" value="1"/>
</dbReference>
<sequence>MKKSKREVQENHKGAFQVNIAVGADHNAFDLKEAVKKHIAGLGHDVVDYGCYSKDEIDYPGIAFKVAKEINNGTVERGILFCGTGIGMAIAANKVPGIRAAQCHDTYSAERAQLSNNAQIITMGAKVIGEEAAKKIAEAYLNVTFQGGNSTRKINQIMEQEKESLIQGTNITC</sequence>
<dbReference type="PIRSF" id="PIRSF005384">
    <property type="entry name" value="RpiB_LacA_B"/>
    <property type="match status" value="1"/>
</dbReference>
<dbReference type="Gene3D" id="3.40.1400.10">
    <property type="entry name" value="Sugar-phosphate isomerase, RpiB/LacA/LacB"/>
    <property type="match status" value="1"/>
</dbReference>
<dbReference type="InterPro" id="IPR051812">
    <property type="entry name" value="SPI_LacAB/RpiB"/>
</dbReference>
<dbReference type="Pfam" id="PF02502">
    <property type="entry name" value="LacAB_rpiB"/>
    <property type="match status" value="1"/>
</dbReference>
<dbReference type="SUPFAM" id="SSF89623">
    <property type="entry name" value="Ribose/Galactose isomerase RpiB/AlsB"/>
    <property type="match status" value="1"/>
</dbReference>
<evidence type="ECO:0000313" key="3">
    <source>
        <dbReference type="EMBL" id="KWZ78726.1"/>
    </source>
</evidence>
<comment type="similarity">
    <text evidence="1">Belongs to the LacAB/RpiB family.</text>
</comment>
<dbReference type="PATRIC" id="fig|1398.22.peg.2915"/>
<reference evidence="4" key="1">
    <citation type="submission" date="2016-01" db="EMBL/GenBank/DDBJ databases">
        <authorList>
            <person name="Mitreva M."/>
            <person name="Pepin K.H."/>
            <person name="Mihindukulasuriya K.A."/>
            <person name="Fulton R."/>
            <person name="Fronick C."/>
            <person name="O'Laughlin M."/>
            <person name="Miner T."/>
            <person name="Herter B."/>
            <person name="Rosa B.A."/>
            <person name="Cordes M."/>
            <person name="Tomlinson C."/>
            <person name="Wollam A."/>
            <person name="Palsikar V.B."/>
            <person name="Mardis E.R."/>
            <person name="Wilson R.K."/>
        </authorList>
    </citation>
    <scope>NUCLEOTIDE SEQUENCE [LARGE SCALE GENOMIC DNA]</scope>
    <source>
        <strain evidence="4">GED7749B</strain>
    </source>
</reference>
<comment type="caution">
    <text evidence="3">The sequence shown here is derived from an EMBL/GenBank/DDBJ whole genome shotgun (WGS) entry which is preliminary data.</text>
</comment>
<dbReference type="PANTHER" id="PTHR43732:SF1">
    <property type="entry name" value="RIBOSE 5-PHOSPHATE ISOMERASE"/>
    <property type="match status" value="1"/>
</dbReference>
<evidence type="ECO:0000256" key="1">
    <source>
        <dbReference type="ARBA" id="ARBA00008754"/>
    </source>
</evidence>
<protein>
    <submittedName>
        <fullName evidence="3">Ribose-5-phosphate isomerase B</fullName>
    </submittedName>
</protein>
<dbReference type="Proteomes" id="UP000070376">
    <property type="component" value="Unassembled WGS sequence"/>
</dbReference>